<organism evidence="1 2">
    <name type="scientific">Mariniflexile jejuense</name>
    <dbReference type="NCBI Taxonomy" id="1173582"/>
    <lineage>
        <taxon>Bacteria</taxon>
        <taxon>Pseudomonadati</taxon>
        <taxon>Bacteroidota</taxon>
        <taxon>Flavobacteriia</taxon>
        <taxon>Flavobacteriales</taxon>
        <taxon>Flavobacteriaceae</taxon>
        <taxon>Mariniflexile</taxon>
    </lineage>
</organism>
<accession>A0ABW3JG43</accession>
<comment type="caution">
    <text evidence="1">The sequence shown here is derived from an EMBL/GenBank/DDBJ whole genome shotgun (WGS) entry which is preliminary data.</text>
</comment>
<gene>
    <name evidence="1" type="ORF">ACFQ1R_01660</name>
</gene>
<keyword evidence="2" id="KW-1185">Reference proteome</keyword>
<evidence type="ECO:0000313" key="2">
    <source>
        <dbReference type="Proteomes" id="UP001597061"/>
    </source>
</evidence>
<sequence length="288" mass="34671">MKINTLFCLIFNFIFSLSFSQNLEKKVEQRHFISLKYYKLKYKEPLTKEDSLNFQYRNNDTLVLIKNYLEPKGVRVPYEFKDSTFLHYYKKVAFNHKNNLYSTKTSMKYWKKDIRIFFSKSIKKSTKKDFIPFVKNISDQVDSLNIFIVKKAKDANYFIYNDGDYEYEENLKNNKNTNYYIYWKQNKIYKGAIKLYPDDISLEDKMKDYFIQSLGFFKLSNEFDCNSYFSNCASEKKTLTNLDLEIIKYHYSYGICKGTNLETFENQHKKAKELLKETGHKLNFLHVD</sequence>
<protein>
    <recommendedName>
        <fullName evidence="3">YARHG domain-containing protein</fullName>
    </recommendedName>
</protein>
<reference evidence="2" key="1">
    <citation type="journal article" date="2019" name="Int. J. Syst. Evol. Microbiol.">
        <title>The Global Catalogue of Microorganisms (GCM) 10K type strain sequencing project: providing services to taxonomists for standard genome sequencing and annotation.</title>
        <authorList>
            <consortium name="The Broad Institute Genomics Platform"/>
            <consortium name="The Broad Institute Genome Sequencing Center for Infectious Disease"/>
            <person name="Wu L."/>
            <person name="Ma J."/>
        </authorList>
    </citation>
    <scope>NUCLEOTIDE SEQUENCE [LARGE SCALE GENOMIC DNA]</scope>
    <source>
        <strain evidence="2">CCUG 62414</strain>
    </source>
</reference>
<proteinExistence type="predicted"/>
<dbReference type="EMBL" id="JBHTJI010000001">
    <property type="protein sequence ID" value="MFD0988790.1"/>
    <property type="molecule type" value="Genomic_DNA"/>
</dbReference>
<name>A0ABW3JG43_9FLAO</name>
<dbReference type="Proteomes" id="UP001597061">
    <property type="component" value="Unassembled WGS sequence"/>
</dbReference>
<evidence type="ECO:0008006" key="3">
    <source>
        <dbReference type="Google" id="ProtNLM"/>
    </source>
</evidence>
<dbReference type="RefSeq" id="WP_379924374.1">
    <property type="nucleotide sequence ID" value="NZ_JBHTJI010000001.1"/>
</dbReference>
<evidence type="ECO:0000313" key="1">
    <source>
        <dbReference type="EMBL" id="MFD0988790.1"/>
    </source>
</evidence>